<feature type="chain" id="PRO_5006449805" evidence="1">
    <location>
        <begin position="19"/>
        <end position="226"/>
    </location>
</feature>
<evidence type="ECO:0000256" key="1">
    <source>
        <dbReference type="SAM" id="SignalP"/>
    </source>
</evidence>
<protein>
    <submittedName>
        <fullName evidence="2">Parkin coregulated gene protein</fullName>
    </submittedName>
</protein>
<name>A0A0R3VY62_TAEAS</name>
<dbReference type="InterPro" id="IPR039867">
    <property type="entry name" value="Furry/Tao3/Mor2"/>
</dbReference>
<accession>A0A0R3VY62</accession>
<dbReference type="STRING" id="60517.A0A0R3VY62"/>
<dbReference type="WBParaSite" id="TASK_0000235601-mRNA-1">
    <property type="protein sequence ID" value="TASK_0000235601-mRNA-1"/>
    <property type="gene ID" value="TASK_0000235601"/>
</dbReference>
<feature type="signal peptide" evidence="1">
    <location>
        <begin position="1"/>
        <end position="18"/>
    </location>
</feature>
<reference evidence="2" key="1">
    <citation type="submission" date="2017-02" db="UniProtKB">
        <authorList>
            <consortium name="WormBaseParasite"/>
        </authorList>
    </citation>
    <scope>IDENTIFICATION</scope>
</reference>
<dbReference type="AlphaFoldDB" id="A0A0R3VY62"/>
<sequence>LWHNYVTLACCIAPSSTGVCVVDRKRPTYDTEPASTAIRRRNILKHISNPSTGRCIQVRRKSGPCTLKSIILDRRVGIEKLRVNHSRNAMCSSADIALLPSYESNTAITGSGEPELGSGMSPRQHQHLANSKLFISSKEKARDLVKIIIPLLRCEHPELRDSVICGLSRIQPAAFRDVLEDLHPILRESIDSKQKNVQRRRRRDTLRSSLIRLLALMAQNAVFQHE</sequence>
<dbReference type="GO" id="GO:0031175">
    <property type="term" value="P:neuron projection development"/>
    <property type="evidence" value="ECO:0007669"/>
    <property type="project" value="TreeGrafter"/>
</dbReference>
<organism evidence="2">
    <name type="scientific">Taenia asiatica</name>
    <name type="common">Asian tapeworm</name>
    <dbReference type="NCBI Taxonomy" id="60517"/>
    <lineage>
        <taxon>Eukaryota</taxon>
        <taxon>Metazoa</taxon>
        <taxon>Spiralia</taxon>
        <taxon>Lophotrochozoa</taxon>
        <taxon>Platyhelminthes</taxon>
        <taxon>Cestoda</taxon>
        <taxon>Eucestoda</taxon>
        <taxon>Cyclophyllidea</taxon>
        <taxon>Taeniidae</taxon>
        <taxon>Taenia</taxon>
    </lineage>
</organism>
<evidence type="ECO:0000313" key="2">
    <source>
        <dbReference type="WBParaSite" id="TASK_0000235601-mRNA-1"/>
    </source>
</evidence>
<proteinExistence type="predicted"/>
<dbReference type="GO" id="GO:0000902">
    <property type="term" value="P:cell morphogenesis"/>
    <property type="evidence" value="ECO:0007669"/>
    <property type="project" value="InterPro"/>
</dbReference>
<keyword evidence="1" id="KW-0732">Signal</keyword>
<dbReference type="PANTHER" id="PTHR12295:SF30">
    <property type="entry name" value="PROTEIN FURRY"/>
    <property type="match status" value="1"/>
</dbReference>
<dbReference type="PANTHER" id="PTHR12295">
    <property type="entry name" value="FURRY-RELATED"/>
    <property type="match status" value="1"/>
</dbReference>
<dbReference type="GO" id="GO:0005938">
    <property type="term" value="C:cell cortex"/>
    <property type="evidence" value="ECO:0007669"/>
    <property type="project" value="TreeGrafter"/>
</dbReference>
<dbReference type="GO" id="GO:0030427">
    <property type="term" value="C:site of polarized growth"/>
    <property type="evidence" value="ECO:0007669"/>
    <property type="project" value="TreeGrafter"/>
</dbReference>